<keyword evidence="2" id="KW-0997">Cell inner membrane</keyword>
<dbReference type="GO" id="GO:0017089">
    <property type="term" value="F:glycolipid transfer activity"/>
    <property type="evidence" value="ECO:0007669"/>
    <property type="project" value="TreeGrafter"/>
</dbReference>
<dbReference type="GO" id="GO:0005886">
    <property type="term" value="C:plasma membrane"/>
    <property type="evidence" value="ECO:0007669"/>
    <property type="project" value="InterPro"/>
</dbReference>
<dbReference type="Gene3D" id="2.60.450.10">
    <property type="entry name" value="Lipopolysaccharide (LPS) transport protein A like domain"/>
    <property type="match status" value="1"/>
</dbReference>
<keyword evidence="1" id="KW-1003">Cell membrane</keyword>
<keyword evidence="4" id="KW-1133">Transmembrane helix</keyword>
<dbReference type="NCBIfam" id="TIGR04409">
    <property type="entry name" value="LptC_YrbK"/>
    <property type="match status" value="1"/>
</dbReference>
<keyword evidence="7" id="KW-1185">Reference proteome</keyword>
<evidence type="ECO:0000313" key="6">
    <source>
        <dbReference type="EMBL" id="SFN27919.1"/>
    </source>
</evidence>
<dbReference type="AlphaFoldDB" id="A0A1I4XRL2"/>
<gene>
    <name evidence="6" type="ORF">SAMN05660284_01055</name>
</gene>
<dbReference type="Pfam" id="PF06835">
    <property type="entry name" value="LptC"/>
    <property type="match status" value="1"/>
</dbReference>
<evidence type="ECO:0000256" key="3">
    <source>
        <dbReference type="ARBA" id="ARBA00022692"/>
    </source>
</evidence>
<protein>
    <submittedName>
        <fullName evidence="6">Lipopolysaccharide export system protein LptC</fullName>
    </submittedName>
</protein>
<dbReference type="STRING" id="83765.SAMN05660284_01055"/>
<proteinExistence type="predicted"/>
<evidence type="ECO:0000256" key="2">
    <source>
        <dbReference type="ARBA" id="ARBA00022519"/>
    </source>
</evidence>
<dbReference type="PANTHER" id="PTHR37481">
    <property type="entry name" value="LIPOPOLYSACCHARIDE EXPORT SYSTEM PROTEIN LPTC"/>
    <property type="match status" value="1"/>
</dbReference>
<keyword evidence="3" id="KW-0812">Transmembrane</keyword>
<dbReference type="GO" id="GO:0030288">
    <property type="term" value="C:outer membrane-bounded periplasmic space"/>
    <property type="evidence" value="ECO:0007669"/>
    <property type="project" value="TreeGrafter"/>
</dbReference>
<evidence type="ECO:0000313" key="7">
    <source>
        <dbReference type="Proteomes" id="UP000242869"/>
    </source>
</evidence>
<evidence type="ECO:0000256" key="4">
    <source>
        <dbReference type="ARBA" id="ARBA00022989"/>
    </source>
</evidence>
<accession>A0A1I4XRL2</accession>
<dbReference type="GO" id="GO:0015221">
    <property type="term" value="F:lipopolysaccharide transmembrane transporter activity"/>
    <property type="evidence" value="ECO:0007669"/>
    <property type="project" value="InterPro"/>
</dbReference>
<evidence type="ECO:0000256" key="5">
    <source>
        <dbReference type="ARBA" id="ARBA00023136"/>
    </source>
</evidence>
<sequence length="200" mass="22129">MSSHWSRSLPLLLTCLIAGLIWMLNRAAELPQDLPVISAQEPDLMTGKTQVRRFDPQGNLVSSLLANEARHLPQDDTMLFEQPRLVQTKPGMPAMTLAGERARTVNRAAEVWLYGAVEMRRAPDAKNPELVIRTRDMHVNTETQVARSSAPVTAEMGAHRARAVGFVADNRNETLQLLSQVSMTYVPNKASAGARPRLLP</sequence>
<organism evidence="6 7">
    <name type="scientific">Formivibrio citricus</name>
    <dbReference type="NCBI Taxonomy" id="83765"/>
    <lineage>
        <taxon>Bacteria</taxon>
        <taxon>Pseudomonadati</taxon>
        <taxon>Pseudomonadota</taxon>
        <taxon>Betaproteobacteria</taxon>
        <taxon>Neisseriales</taxon>
        <taxon>Chitinibacteraceae</taxon>
        <taxon>Formivibrio</taxon>
    </lineage>
</organism>
<dbReference type="RefSeq" id="WP_281242191.1">
    <property type="nucleotide sequence ID" value="NZ_FOVE01000006.1"/>
</dbReference>
<dbReference type="InterPro" id="IPR010664">
    <property type="entry name" value="LipoPS_assembly_LptC-rel"/>
</dbReference>
<dbReference type="PANTHER" id="PTHR37481:SF1">
    <property type="entry name" value="LIPOPOLYSACCHARIDE EXPORT SYSTEM PROTEIN LPTC"/>
    <property type="match status" value="1"/>
</dbReference>
<dbReference type="InterPro" id="IPR052363">
    <property type="entry name" value="LPS_export_LptC"/>
</dbReference>
<dbReference type="InterPro" id="IPR026265">
    <property type="entry name" value="LptC"/>
</dbReference>
<reference evidence="7" key="1">
    <citation type="submission" date="2016-10" db="EMBL/GenBank/DDBJ databases">
        <authorList>
            <person name="Varghese N."/>
            <person name="Submissions S."/>
        </authorList>
    </citation>
    <scope>NUCLEOTIDE SEQUENCE [LARGE SCALE GENOMIC DNA]</scope>
    <source>
        <strain evidence="7">DSM 6150</strain>
    </source>
</reference>
<dbReference type="Proteomes" id="UP000242869">
    <property type="component" value="Unassembled WGS sequence"/>
</dbReference>
<dbReference type="EMBL" id="FOVE01000006">
    <property type="protein sequence ID" value="SFN27919.1"/>
    <property type="molecule type" value="Genomic_DNA"/>
</dbReference>
<name>A0A1I4XRL2_9NEIS</name>
<keyword evidence="5" id="KW-0472">Membrane</keyword>
<evidence type="ECO:0000256" key="1">
    <source>
        <dbReference type="ARBA" id="ARBA00022475"/>
    </source>
</evidence>